<sequence length="299" mass="33177">MIKHRFLISLQFLRNRLPLLHRNLVKKPSLWLKLLKIKAAYFLLIIFSLGNLCMKENQFEEALACYTKAIELSPNYAVYYCNRAAAYSRLNEHHKAIEDCHRALKIDPNYSKAYGRLGIAYSSLGEHAKAAAAYRKRLELDPTNENCQQNLNLTEERLGETRNAPSSGSGVGSGFDFGAVLNNPMMQNIAFQLLRDPHAQNVMADLFSSTFSGAPPSNANANVASPMADAATSNQNTPNGDHPPASSEQTTSQPNMDQFMRLGQQLAQQLRATNPQLVDQLRQNFQSSFSSPDATDSAP</sequence>
<evidence type="ECO:0000313" key="6">
    <source>
        <dbReference type="Proteomes" id="UP000324629"/>
    </source>
</evidence>
<feature type="compositionally biased region" description="Low complexity" evidence="4">
    <location>
        <begin position="217"/>
        <end position="228"/>
    </location>
</feature>
<dbReference type="Proteomes" id="UP000324629">
    <property type="component" value="Unassembled WGS sequence"/>
</dbReference>
<name>A0A5J4NX56_9TREM</name>
<keyword evidence="6" id="KW-1185">Reference proteome</keyword>
<dbReference type="PANTHER" id="PTHR45831">
    <property type="entry name" value="LD24721P"/>
    <property type="match status" value="1"/>
</dbReference>
<reference evidence="5 6" key="1">
    <citation type="journal article" date="2019" name="Gigascience">
        <title>Whole-genome sequence of the oriental lung fluke Paragonimus westermani.</title>
        <authorList>
            <person name="Oey H."/>
            <person name="Zakrzewski M."/>
            <person name="Narain K."/>
            <person name="Devi K.R."/>
            <person name="Agatsuma T."/>
            <person name="Nawaratna S."/>
            <person name="Gobert G.N."/>
            <person name="Jones M.K."/>
            <person name="Ragan M.A."/>
            <person name="McManus D.P."/>
            <person name="Krause L."/>
        </authorList>
    </citation>
    <scope>NUCLEOTIDE SEQUENCE [LARGE SCALE GENOMIC DNA]</scope>
    <source>
        <strain evidence="5 6">IND2009</strain>
    </source>
</reference>
<evidence type="ECO:0000256" key="2">
    <source>
        <dbReference type="ARBA" id="ARBA00022803"/>
    </source>
</evidence>
<evidence type="ECO:0000256" key="4">
    <source>
        <dbReference type="SAM" id="MobiDB-lite"/>
    </source>
</evidence>
<dbReference type="InterPro" id="IPR019734">
    <property type="entry name" value="TPR_rpt"/>
</dbReference>
<feature type="repeat" description="TPR" evidence="3">
    <location>
        <begin position="43"/>
        <end position="76"/>
    </location>
</feature>
<organism evidence="5 6">
    <name type="scientific">Paragonimus westermani</name>
    <dbReference type="NCBI Taxonomy" id="34504"/>
    <lineage>
        <taxon>Eukaryota</taxon>
        <taxon>Metazoa</taxon>
        <taxon>Spiralia</taxon>
        <taxon>Lophotrochozoa</taxon>
        <taxon>Platyhelminthes</taxon>
        <taxon>Trematoda</taxon>
        <taxon>Digenea</taxon>
        <taxon>Plagiorchiida</taxon>
        <taxon>Troglotremata</taxon>
        <taxon>Troglotrematidae</taxon>
        <taxon>Paragonimus</taxon>
    </lineage>
</organism>
<dbReference type="SMART" id="SM00028">
    <property type="entry name" value="TPR"/>
    <property type="match status" value="3"/>
</dbReference>
<dbReference type="InterPro" id="IPR011990">
    <property type="entry name" value="TPR-like_helical_dom_sf"/>
</dbReference>
<feature type="compositionally biased region" description="Low complexity" evidence="4">
    <location>
        <begin position="261"/>
        <end position="272"/>
    </location>
</feature>
<dbReference type="EMBL" id="QNGE01000529">
    <property type="protein sequence ID" value="KAA3680129.1"/>
    <property type="molecule type" value="Genomic_DNA"/>
</dbReference>
<dbReference type="PROSITE" id="PS50005">
    <property type="entry name" value="TPR"/>
    <property type="match status" value="3"/>
</dbReference>
<keyword evidence="2 3" id="KW-0802">TPR repeat</keyword>
<dbReference type="Gene3D" id="1.25.40.10">
    <property type="entry name" value="Tetratricopeptide repeat domain"/>
    <property type="match status" value="1"/>
</dbReference>
<feature type="repeat" description="TPR" evidence="3">
    <location>
        <begin position="77"/>
        <end position="110"/>
    </location>
</feature>
<dbReference type="PROSITE" id="PS50293">
    <property type="entry name" value="TPR_REGION"/>
    <property type="match status" value="2"/>
</dbReference>
<evidence type="ECO:0000313" key="5">
    <source>
        <dbReference type="EMBL" id="KAA3680129.1"/>
    </source>
</evidence>
<dbReference type="AlphaFoldDB" id="A0A5J4NX56"/>
<feature type="region of interest" description="Disordered" evidence="4">
    <location>
        <begin position="217"/>
        <end position="299"/>
    </location>
</feature>
<feature type="repeat" description="TPR" evidence="3">
    <location>
        <begin position="111"/>
        <end position="144"/>
    </location>
</feature>
<dbReference type="SUPFAM" id="SSF48452">
    <property type="entry name" value="TPR-like"/>
    <property type="match status" value="1"/>
</dbReference>
<dbReference type="InterPro" id="IPR047150">
    <property type="entry name" value="SGT"/>
</dbReference>
<evidence type="ECO:0000256" key="3">
    <source>
        <dbReference type="PROSITE-ProRule" id="PRU00339"/>
    </source>
</evidence>
<comment type="caution">
    <text evidence="5">The sequence shown here is derived from an EMBL/GenBank/DDBJ whole genome shotgun (WGS) entry which is preliminary data.</text>
</comment>
<dbReference type="GO" id="GO:0060090">
    <property type="term" value="F:molecular adaptor activity"/>
    <property type="evidence" value="ECO:0007669"/>
    <property type="project" value="TreeGrafter"/>
</dbReference>
<feature type="compositionally biased region" description="Polar residues" evidence="4">
    <location>
        <begin position="273"/>
        <end position="299"/>
    </location>
</feature>
<dbReference type="Pfam" id="PF00515">
    <property type="entry name" value="TPR_1"/>
    <property type="match status" value="1"/>
</dbReference>
<protein>
    <submittedName>
        <fullName evidence="5">Small glutamine-rich tetratricopeptide repeat-containing protein alpha</fullName>
    </submittedName>
</protein>
<evidence type="ECO:0000256" key="1">
    <source>
        <dbReference type="ARBA" id="ARBA00022737"/>
    </source>
</evidence>
<dbReference type="GO" id="GO:0006620">
    <property type="term" value="P:post-translational protein targeting to endoplasmic reticulum membrane"/>
    <property type="evidence" value="ECO:0007669"/>
    <property type="project" value="TreeGrafter"/>
</dbReference>
<proteinExistence type="predicted"/>
<dbReference type="GO" id="GO:0016020">
    <property type="term" value="C:membrane"/>
    <property type="evidence" value="ECO:0007669"/>
    <property type="project" value="TreeGrafter"/>
</dbReference>
<keyword evidence="1" id="KW-0677">Repeat</keyword>
<gene>
    <name evidence="5" type="ORF">DEA37_0004015</name>
</gene>
<dbReference type="Pfam" id="PF13414">
    <property type="entry name" value="TPR_11"/>
    <property type="match status" value="1"/>
</dbReference>
<dbReference type="PANTHER" id="PTHR45831:SF2">
    <property type="entry name" value="LD24721P"/>
    <property type="match status" value="1"/>
</dbReference>
<accession>A0A5J4NX56</accession>
<dbReference type="GO" id="GO:0072380">
    <property type="term" value="C:TRC complex"/>
    <property type="evidence" value="ECO:0007669"/>
    <property type="project" value="TreeGrafter"/>
</dbReference>
<feature type="compositionally biased region" description="Polar residues" evidence="4">
    <location>
        <begin position="246"/>
        <end position="256"/>
    </location>
</feature>